<evidence type="ECO:0000259" key="2">
    <source>
        <dbReference type="PROSITE" id="PS00652"/>
    </source>
</evidence>
<comment type="caution">
    <text evidence="3">The sequence shown here is derived from an EMBL/GenBank/DDBJ whole genome shotgun (WGS) entry which is preliminary data.</text>
</comment>
<accession>A0A9Q3FME6</accession>
<gene>
    <name evidence="3" type="ORF">O181_083060</name>
</gene>
<dbReference type="PROSITE" id="PS00652">
    <property type="entry name" value="TNFR_NGFR_1"/>
    <property type="match status" value="1"/>
</dbReference>
<reference evidence="3" key="1">
    <citation type="submission" date="2021-03" db="EMBL/GenBank/DDBJ databases">
        <title>Draft genome sequence of rust myrtle Austropuccinia psidii MF-1, a brazilian biotype.</title>
        <authorList>
            <person name="Quecine M.C."/>
            <person name="Pachon D.M.R."/>
            <person name="Bonatelli M.L."/>
            <person name="Correr F.H."/>
            <person name="Franceschini L.M."/>
            <person name="Leite T.F."/>
            <person name="Margarido G.R.A."/>
            <person name="Almeida C.A."/>
            <person name="Ferrarezi J.A."/>
            <person name="Labate C.A."/>
        </authorList>
    </citation>
    <scope>NUCLEOTIDE SEQUENCE</scope>
    <source>
        <strain evidence="3">MF-1</strain>
    </source>
</reference>
<keyword evidence="4" id="KW-1185">Reference proteome</keyword>
<proteinExistence type="predicted"/>
<protein>
    <recommendedName>
        <fullName evidence="2">TNFR-Cys domain-containing protein</fullName>
    </recommendedName>
</protein>
<keyword evidence="1" id="KW-0732">Signal</keyword>
<name>A0A9Q3FME6_9BASI</name>
<feature type="chain" id="PRO_5040246740" description="TNFR-Cys domain-containing protein" evidence="1">
    <location>
        <begin position="30"/>
        <end position="205"/>
    </location>
</feature>
<evidence type="ECO:0000313" key="3">
    <source>
        <dbReference type="EMBL" id="MBW0543345.1"/>
    </source>
</evidence>
<organism evidence="3 4">
    <name type="scientific">Austropuccinia psidii MF-1</name>
    <dbReference type="NCBI Taxonomy" id="1389203"/>
    <lineage>
        <taxon>Eukaryota</taxon>
        <taxon>Fungi</taxon>
        <taxon>Dikarya</taxon>
        <taxon>Basidiomycota</taxon>
        <taxon>Pucciniomycotina</taxon>
        <taxon>Pucciniomycetes</taxon>
        <taxon>Pucciniales</taxon>
        <taxon>Sphaerophragmiaceae</taxon>
        <taxon>Austropuccinia</taxon>
    </lineage>
</organism>
<dbReference type="AlphaFoldDB" id="A0A9Q3FME6"/>
<feature type="domain" description="TNFR-Cys" evidence="2">
    <location>
        <begin position="93"/>
        <end position="129"/>
    </location>
</feature>
<dbReference type="InterPro" id="IPR001368">
    <property type="entry name" value="TNFR/NGFR_Cys_rich_reg"/>
</dbReference>
<dbReference type="Proteomes" id="UP000765509">
    <property type="component" value="Unassembled WGS sequence"/>
</dbReference>
<evidence type="ECO:0000313" key="4">
    <source>
        <dbReference type="Proteomes" id="UP000765509"/>
    </source>
</evidence>
<evidence type="ECO:0000256" key="1">
    <source>
        <dbReference type="SAM" id="SignalP"/>
    </source>
</evidence>
<dbReference type="EMBL" id="AVOT02048107">
    <property type="protein sequence ID" value="MBW0543345.1"/>
    <property type="molecule type" value="Genomic_DNA"/>
</dbReference>
<feature type="signal peptide" evidence="1">
    <location>
        <begin position="1"/>
        <end position="29"/>
    </location>
</feature>
<sequence>MIRLFTKPKKSSLFILLSSLSIISHCAFARLGVFCGSCGRGLVEGDANLVCDLSILCASDDCGAVIRSCGREYVGRAHICTPCGATYPQNNGCRQTIHQPDDQLCSTCALCSNCGERMIPCGVQGNLRCGKAVRCSAQYCAEQVDTCNQRFHGPAYKCMRCGQITPTQNRCHMDHKSPDLLCDGCDDSFEGQIRRAEASSGRRPR</sequence>